<keyword evidence="2" id="KW-1185">Reference proteome</keyword>
<organism evidence="1 2">
    <name type="scientific">Patulibacter brassicae</name>
    <dbReference type="NCBI Taxonomy" id="1705717"/>
    <lineage>
        <taxon>Bacteria</taxon>
        <taxon>Bacillati</taxon>
        <taxon>Actinomycetota</taxon>
        <taxon>Thermoleophilia</taxon>
        <taxon>Solirubrobacterales</taxon>
        <taxon>Patulibacteraceae</taxon>
        <taxon>Patulibacter</taxon>
    </lineage>
</organism>
<dbReference type="RefSeq" id="WP_319954983.1">
    <property type="nucleotide sequence ID" value="NZ_JAXAVX010000008.1"/>
</dbReference>
<protein>
    <submittedName>
        <fullName evidence="1">Type II toxin-antitoxin system VapB family antitoxin</fullName>
    </submittedName>
</protein>
<proteinExistence type="predicted"/>
<comment type="caution">
    <text evidence="1">The sequence shown here is derived from an EMBL/GenBank/DDBJ whole genome shotgun (WGS) entry which is preliminary data.</text>
</comment>
<accession>A0ABU4VLY3</accession>
<sequence length="84" mass="9220">MAINIKDPETDRRARELAARTGETLTTAVGTAIAERLERVRGRRPVRDLAAELDAIAERSGRLPVVDARPAEEILGYDDVGLPR</sequence>
<evidence type="ECO:0000313" key="2">
    <source>
        <dbReference type="Proteomes" id="UP001277761"/>
    </source>
</evidence>
<name>A0ABU4VLY3_9ACTN</name>
<dbReference type="Proteomes" id="UP001277761">
    <property type="component" value="Unassembled WGS sequence"/>
</dbReference>
<reference evidence="1 2" key="1">
    <citation type="submission" date="2023-11" db="EMBL/GenBank/DDBJ databases">
        <authorList>
            <person name="Xu M."/>
            <person name="Jiang T."/>
        </authorList>
    </citation>
    <scope>NUCLEOTIDE SEQUENCE [LARGE SCALE GENOMIC DNA]</scope>
    <source>
        <strain evidence="1 2">SD</strain>
    </source>
</reference>
<evidence type="ECO:0000313" key="1">
    <source>
        <dbReference type="EMBL" id="MDX8152827.1"/>
    </source>
</evidence>
<gene>
    <name evidence="1" type="ORF">SK069_14595</name>
</gene>
<dbReference type="EMBL" id="JAXAVX010000008">
    <property type="protein sequence ID" value="MDX8152827.1"/>
    <property type="molecule type" value="Genomic_DNA"/>
</dbReference>
<dbReference type="Pfam" id="PF07704">
    <property type="entry name" value="PSK_trans_fac"/>
    <property type="match status" value="1"/>
</dbReference>
<dbReference type="InterPro" id="IPR011660">
    <property type="entry name" value="VapB-like"/>
</dbReference>